<evidence type="ECO:0000256" key="3">
    <source>
        <dbReference type="ARBA" id="ARBA00023235"/>
    </source>
</evidence>
<sequence length="385" mass="43134">MVKHSSRIELKQSALEANVNFIKNIIGKDVIFSSVVKANAYGHGIKEFVQIAEKSGVRHFSVASSFEAEEVLEATDGKSTIMLMGIIYTDDIPWAIEHDIEFFVYNFERLPEAVEASKKVGKKAKVHIEVETGSNRTGMHKKEFPKALSFLKDNQEHLIFQGLCTHLGGAESPSNQFKIDDQKKRYKAFLEICQENGIEPNIRHIACSAAAIAMPDTFYDLVRVGVAQYGFWPSPEIHYQYLSEHGKQEEDPLKRIFSWKTDIMDIREVPEGDYIGYGTVFQASHAMKIAVMPLGYSNGYPRALSNRGYVLIGGKKAPIVGLINMNLFMVDITQIPDAKVGDEVVLIGKQENEVINVSSFTDSTQLLNNEMMSRLPAAIPRTIVR</sequence>
<dbReference type="InterPro" id="IPR011079">
    <property type="entry name" value="Ala_racemase_C"/>
</dbReference>
<dbReference type="GO" id="GO:0008784">
    <property type="term" value="F:alanine racemase activity"/>
    <property type="evidence" value="ECO:0007669"/>
    <property type="project" value="UniProtKB-UniRule"/>
</dbReference>
<dbReference type="PRINTS" id="PR00992">
    <property type="entry name" value="ALARACEMASE"/>
</dbReference>
<dbReference type="PANTHER" id="PTHR30511:SF0">
    <property type="entry name" value="ALANINE RACEMASE, CATABOLIC-RELATED"/>
    <property type="match status" value="1"/>
</dbReference>
<dbReference type="EMBL" id="FXAW01000001">
    <property type="protein sequence ID" value="SMG11739.1"/>
    <property type="molecule type" value="Genomic_DNA"/>
</dbReference>
<dbReference type="SMART" id="SM01005">
    <property type="entry name" value="Ala_racemase_C"/>
    <property type="match status" value="1"/>
</dbReference>
<feature type="modified residue" description="N6-(pyridoxal phosphate)lysine" evidence="4 5">
    <location>
        <position position="37"/>
    </location>
</feature>
<organism evidence="8 9">
    <name type="scientific">Marivirga sericea</name>
    <dbReference type="NCBI Taxonomy" id="1028"/>
    <lineage>
        <taxon>Bacteria</taxon>
        <taxon>Pseudomonadati</taxon>
        <taxon>Bacteroidota</taxon>
        <taxon>Cytophagia</taxon>
        <taxon>Cytophagales</taxon>
        <taxon>Marivirgaceae</taxon>
        <taxon>Marivirga</taxon>
    </lineage>
</organism>
<dbReference type="UniPathway" id="UPA00042">
    <property type="reaction ID" value="UER00497"/>
</dbReference>
<name>A0A1X7IAR1_9BACT</name>
<dbReference type="AlphaFoldDB" id="A0A1X7IAR1"/>
<dbReference type="SUPFAM" id="SSF51419">
    <property type="entry name" value="PLP-binding barrel"/>
    <property type="match status" value="1"/>
</dbReference>
<dbReference type="PANTHER" id="PTHR30511">
    <property type="entry name" value="ALANINE RACEMASE"/>
    <property type="match status" value="1"/>
</dbReference>
<feature type="active site" description="Proton acceptor; specific for D-alanine" evidence="4">
    <location>
        <position position="37"/>
    </location>
</feature>
<comment type="similarity">
    <text evidence="4">Belongs to the alanine racemase family.</text>
</comment>
<accession>A0A1X7IAR1</accession>
<evidence type="ECO:0000256" key="6">
    <source>
        <dbReference type="PIRSR" id="PIRSR600821-52"/>
    </source>
</evidence>
<keyword evidence="3 4" id="KW-0413">Isomerase</keyword>
<keyword evidence="9" id="KW-1185">Reference proteome</keyword>
<dbReference type="InterPro" id="IPR020622">
    <property type="entry name" value="Ala_racemase_pyridoxalP-BS"/>
</dbReference>
<comment type="pathway">
    <text evidence="4">Amino-acid biosynthesis; D-alanine biosynthesis; D-alanine from L-alanine: step 1/1.</text>
</comment>
<dbReference type="Gene3D" id="2.40.37.10">
    <property type="entry name" value="Lyase, Ornithine Decarboxylase, Chain A, domain 1"/>
    <property type="match status" value="1"/>
</dbReference>
<protein>
    <recommendedName>
        <fullName evidence="4">Alanine racemase</fullName>
        <ecNumber evidence="4">5.1.1.1</ecNumber>
    </recommendedName>
</protein>
<evidence type="ECO:0000256" key="5">
    <source>
        <dbReference type="PIRSR" id="PIRSR600821-50"/>
    </source>
</evidence>
<dbReference type="CDD" id="cd00430">
    <property type="entry name" value="PLPDE_III_AR"/>
    <property type="match status" value="1"/>
</dbReference>
<dbReference type="NCBIfam" id="TIGR00492">
    <property type="entry name" value="alr"/>
    <property type="match status" value="1"/>
</dbReference>
<gene>
    <name evidence="8" type="ORF">SAMN05661096_00435</name>
</gene>
<evidence type="ECO:0000256" key="2">
    <source>
        <dbReference type="ARBA" id="ARBA00022898"/>
    </source>
</evidence>
<dbReference type="OrthoDB" id="9801978at2"/>
<dbReference type="InterPro" id="IPR029066">
    <property type="entry name" value="PLP-binding_barrel"/>
</dbReference>
<evidence type="ECO:0000313" key="8">
    <source>
        <dbReference type="EMBL" id="SMG11739.1"/>
    </source>
</evidence>
<dbReference type="Pfam" id="PF00842">
    <property type="entry name" value="Ala_racemase_C"/>
    <property type="match status" value="1"/>
</dbReference>
<dbReference type="PROSITE" id="PS00395">
    <property type="entry name" value="ALANINE_RACEMASE"/>
    <property type="match status" value="1"/>
</dbReference>
<dbReference type="SUPFAM" id="SSF50621">
    <property type="entry name" value="Alanine racemase C-terminal domain-like"/>
    <property type="match status" value="1"/>
</dbReference>
<keyword evidence="2 4" id="KW-0663">Pyridoxal phosphate</keyword>
<dbReference type="GO" id="GO:0030632">
    <property type="term" value="P:D-alanine biosynthetic process"/>
    <property type="evidence" value="ECO:0007669"/>
    <property type="project" value="UniProtKB-UniRule"/>
</dbReference>
<evidence type="ECO:0000256" key="4">
    <source>
        <dbReference type="HAMAP-Rule" id="MF_01201"/>
    </source>
</evidence>
<dbReference type="GO" id="GO:0030170">
    <property type="term" value="F:pyridoxal phosphate binding"/>
    <property type="evidence" value="ECO:0007669"/>
    <property type="project" value="UniProtKB-UniRule"/>
</dbReference>
<evidence type="ECO:0000313" key="9">
    <source>
        <dbReference type="Proteomes" id="UP000193804"/>
    </source>
</evidence>
<dbReference type="RefSeq" id="WP_085515445.1">
    <property type="nucleotide sequence ID" value="NZ_FXAW01000001.1"/>
</dbReference>
<dbReference type="HAMAP" id="MF_01201">
    <property type="entry name" value="Ala_racemase"/>
    <property type="match status" value="1"/>
</dbReference>
<comment type="function">
    <text evidence="4">Catalyzes the interconversion of L-alanine and D-alanine. May also act on other amino acids.</text>
</comment>
<proteinExistence type="inferred from homology"/>
<dbReference type="STRING" id="1028.SAMN05661096_00435"/>
<feature type="active site" description="Proton acceptor; specific for L-alanine" evidence="4">
    <location>
        <position position="277"/>
    </location>
</feature>
<evidence type="ECO:0000256" key="1">
    <source>
        <dbReference type="ARBA" id="ARBA00001933"/>
    </source>
</evidence>
<dbReference type="Gene3D" id="3.20.20.10">
    <property type="entry name" value="Alanine racemase"/>
    <property type="match status" value="1"/>
</dbReference>
<dbReference type="GO" id="GO:0005829">
    <property type="term" value="C:cytosol"/>
    <property type="evidence" value="ECO:0007669"/>
    <property type="project" value="TreeGrafter"/>
</dbReference>
<reference evidence="9" key="1">
    <citation type="submission" date="2017-04" db="EMBL/GenBank/DDBJ databases">
        <authorList>
            <person name="Varghese N."/>
            <person name="Submissions S."/>
        </authorList>
    </citation>
    <scope>NUCLEOTIDE SEQUENCE [LARGE SCALE GENOMIC DNA]</scope>
    <source>
        <strain evidence="9">DSM 4125</strain>
    </source>
</reference>
<comment type="cofactor">
    <cofactor evidence="1 4 5">
        <name>pyridoxal 5'-phosphate</name>
        <dbReference type="ChEBI" id="CHEBI:597326"/>
    </cofactor>
</comment>
<dbReference type="Proteomes" id="UP000193804">
    <property type="component" value="Unassembled WGS sequence"/>
</dbReference>
<feature type="domain" description="Alanine racemase C-terminal" evidence="7">
    <location>
        <begin position="256"/>
        <end position="384"/>
    </location>
</feature>
<comment type="catalytic activity">
    <reaction evidence="4">
        <text>L-alanine = D-alanine</text>
        <dbReference type="Rhea" id="RHEA:20249"/>
        <dbReference type="ChEBI" id="CHEBI:57416"/>
        <dbReference type="ChEBI" id="CHEBI:57972"/>
        <dbReference type="EC" id="5.1.1.1"/>
    </reaction>
</comment>
<feature type="binding site" evidence="4 6">
    <location>
        <position position="136"/>
    </location>
    <ligand>
        <name>substrate</name>
    </ligand>
</feature>
<dbReference type="InterPro" id="IPR001608">
    <property type="entry name" value="Ala_racemase_N"/>
</dbReference>
<evidence type="ECO:0000259" key="7">
    <source>
        <dbReference type="SMART" id="SM01005"/>
    </source>
</evidence>
<dbReference type="Pfam" id="PF01168">
    <property type="entry name" value="Ala_racemase_N"/>
    <property type="match status" value="1"/>
</dbReference>
<feature type="binding site" evidence="4 6">
    <location>
        <position position="325"/>
    </location>
    <ligand>
        <name>substrate</name>
    </ligand>
</feature>
<dbReference type="InterPro" id="IPR009006">
    <property type="entry name" value="Ala_racemase/Decarboxylase_C"/>
</dbReference>
<dbReference type="InterPro" id="IPR000821">
    <property type="entry name" value="Ala_racemase"/>
</dbReference>
<dbReference type="EC" id="5.1.1.1" evidence="4"/>